<dbReference type="Proteomes" id="UP000199263">
    <property type="component" value="Unassembled WGS sequence"/>
</dbReference>
<dbReference type="Gene3D" id="3.90.1010.20">
    <property type="match status" value="1"/>
</dbReference>
<dbReference type="AlphaFoldDB" id="A0A1I1SRX6"/>
<dbReference type="OrthoDB" id="1730278at2"/>
<dbReference type="EMBL" id="FOMG01000055">
    <property type="protein sequence ID" value="SFD47508.1"/>
    <property type="molecule type" value="Genomic_DNA"/>
</dbReference>
<dbReference type="STRING" id="119641.SAMN05421842_1555"/>
<evidence type="ECO:0000313" key="2">
    <source>
        <dbReference type="Proteomes" id="UP000199263"/>
    </source>
</evidence>
<sequence>MKKLFILFLNLILVFNFISCNKSIYKDGIYIGTGDTYLNGSDDATITIDEGKIVDLTLRHLDKNKTEVNYKEWSGEEVNGITNPNLRKYRGDFIKKVLEQQNSEINIIDEIPEISTNWRLAVNRALEKAKK</sequence>
<dbReference type="RefSeq" id="WP_090094479.1">
    <property type="nucleotide sequence ID" value="NZ_FOMG01000055.1"/>
</dbReference>
<evidence type="ECO:0008006" key="3">
    <source>
        <dbReference type="Google" id="ProtNLM"/>
    </source>
</evidence>
<evidence type="ECO:0000313" key="1">
    <source>
        <dbReference type="EMBL" id="SFD47508.1"/>
    </source>
</evidence>
<protein>
    <recommendedName>
        <fullName evidence="3">FMN-binding domain-containing protein</fullName>
    </recommendedName>
</protein>
<keyword evidence="2" id="KW-1185">Reference proteome</keyword>
<proteinExistence type="predicted"/>
<name>A0A1I1SRX6_9CLOT</name>
<gene>
    <name evidence="1" type="ORF">SAMN05421842_1555</name>
</gene>
<reference evidence="1 2" key="1">
    <citation type="submission" date="2016-10" db="EMBL/GenBank/DDBJ databases">
        <authorList>
            <person name="de Groot N.N."/>
        </authorList>
    </citation>
    <scope>NUCLEOTIDE SEQUENCE [LARGE SCALE GENOMIC DNA]</scope>
    <source>
        <strain evidence="1 2">DSM 12992</strain>
    </source>
</reference>
<organism evidence="1 2">
    <name type="scientific">Clostridium uliginosum</name>
    <dbReference type="NCBI Taxonomy" id="119641"/>
    <lineage>
        <taxon>Bacteria</taxon>
        <taxon>Bacillati</taxon>
        <taxon>Bacillota</taxon>
        <taxon>Clostridia</taxon>
        <taxon>Eubacteriales</taxon>
        <taxon>Clostridiaceae</taxon>
        <taxon>Clostridium</taxon>
    </lineage>
</organism>
<accession>A0A1I1SRX6</accession>